<evidence type="ECO:0000313" key="9">
    <source>
        <dbReference type="EMBL" id="RMA79348.1"/>
    </source>
</evidence>
<dbReference type="InterPro" id="IPR001667">
    <property type="entry name" value="DDH_dom"/>
</dbReference>
<dbReference type="InterPro" id="IPR041122">
    <property type="entry name" value="RecJ_OB"/>
</dbReference>
<dbReference type="GO" id="GO:0006310">
    <property type="term" value="P:DNA recombination"/>
    <property type="evidence" value="ECO:0007669"/>
    <property type="project" value="InterPro"/>
</dbReference>
<evidence type="ECO:0000259" key="8">
    <source>
        <dbReference type="Pfam" id="PF17768"/>
    </source>
</evidence>
<dbReference type="EMBL" id="REFJ01000004">
    <property type="protein sequence ID" value="RMA79348.1"/>
    <property type="molecule type" value="Genomic_DNA"/>
</dbReference>
<gene>
    <name evidence="9" type="ORF">DFR27_1788</name>
</gene>
<keyword evidence="5 9" id="KW-0269">Exonuclease</keyword>
<dbReference type="PANTHER" id="PTHR30255">
    <property type="entry name" value="SINGLE-STRANDED-DNA-SPECIFIC EXONUCLEASE RECJ"/>
    <property type="match status" value="1"/>
</dbReference>
<dbReference type="FunFam" id="3.90.1640.30:FF:000001">
    <property type="entry name" value="Single-stranded-DNA-specific exonuclease RecJ"/>
    <property type="match status" value="1"/>
</dbReference>
<accession>A0A3M0A953</accession>
<dbReference type="InterPro" id="IPR051673">
    <property type="entry name" value="SSDNA_exonuclease_RecJ"/>
</dbReference>
<dbReference type="NCBIfam" id="TIGR00644">
    <property type="entry name" value="recJ"/>
    <property type="match status" value="1"/>
</dbReference>
<keyword evidence="3" id="KW-0540">Nuclease</keyword>
<evidence type="ECO:0000259" key="6">
    <source>
        <dbReference type="Pfam" id="PF01368"/>
    </source>
</evidence>
<dbReference type="Pfam" id="PF01368">
    <property type="entry name" value="DHH"/>
    <property type="match status" value="1"/>
</dbReference>
<evidence type="ECO:0000256" key="3">
    <source>
        <dbReference type="ARBA" id="ARBA00022722"/>
    </source>
</evidence>
<comment type="caution">
    <text evidence="9">The sequence shown here is derived from an EMBL/GenBank/DDBJ whole genome shotgun (WGS) entry which is preliminary data.</text>
</comment>
<evidence type="ECO:0000313" key="10">
    <source>
        <dbReference type="Proteomes" id="UP000267187"/>
    </source>
</evidence>
<comment type="similarity">
    <text evidence="1">Belongs to the RecJ family.</text>
</comment>
<dbReference type="PANTHER" id="PTHR30255:SF2">
    <property type="entry name" value="SINGLE-STRANDED-DNA-SPECIFIC EXONUCLEASE RECJ"/>
    <property type="match status" value="1"/>
</dbReference>
<dbReference type="Gene3D" id="3.90.1640.30">
    <property type="match status" value="1"/>
</dbReference>
<evidence type="ECO:0000256" key="2">
    <source>
        <dbReference type="ARBA" id="ARBA00019841"/>
    </source>
</evidence>
<dbReference type="InterPro" id="IPR038763">
    <property type="entry name" value="DHH_sf"/>
</dbReference>
<dbReference type="GO" id="GO:0008409">
    <property type="term" value="F:5'-3' exonuclease activity"/>
    <property type="evidence" value="ECO:0007669"/>
    <property type="project" value="InterPro"/>
</dbReference>
<evidence type="ECO:0000256" key="5">
    <source>
        <dbReference type="ARBA" id="ARBA00022839"/>
    </source>
</evidence>
<protein>
    <recommendedName>
        <fullName evidence="2">Single-stranded-DNA-specific exonuclease RecJ</fullName>
    </recommendedName>
</protein>
<dbReference type="AlphaFoldDB" id="A0A3M0A953"/>
<evidence type="ECO:0000256" key="1">
    <source>
        <dbReference type="ARBA" id="ARBA00005915"/>
    </source>
</evidence>
<dbReference type="Proteomes" id="UP000267187">
    <property type="component" value="Unassembled WGS sequence"/>
</dbReference>
<dbReference type="Pfam" id="PF02272">
    <property type="entry name" value="DHHA1"/>
    <property type="match status" value="1"/>
</dbReference>
<dbReference type="Gene3D" id="3.10.310.30">
    <property type="match status" value="1"/>
</dbReference>
<evidence type="ECO:0000256" key="4">
    <source>
        <dbReference type="ARBA" id="ARBA00022801"/>
    </source>
</evidence>
<dbReference type="GO" id="GO:0006281">
    <property type="term" value="P:DNA repair"/>
    <property type="evidence" value="ECO:0007669"/>
    <property type="project" value="InterPro"/>
</dbReference>
<dbReference type="InterPro" id="IPR003156">
    <property type="entry name" value="DHHA1_dom"/>
</dbReference>
<reference evidence="9 10" key="1">
    <citation type="submission" date="2018-10" db="EMBL/GenBank/DDBJ databases">
        <title>Genomic Encyclopedia of Type Strains, Phase IV (KMG-IV): sequencing the most valuable type-strain genomes for metagenomic binning, comparative biology and taxonomic classification.</title>
        <authorList>
            <person name="Goeker M."/>
        </authorList>
    </citation>
    <scope>NUCLEOTIDE SEQUENCE [LARGE SCALE GENOMIC DNA]</scope>
    <source>
        <strain evidence="9 10">DSM 25080</strain>
    </source>
</reference>
<dbReference type="Pfam" id="PF17768">
    <property type="entry name" value="RecJ_OB"/>
    <property type="match status" value="1"/>
</dbReference>
<proteinExistence type="inferred from homology"/>
<sequence length="580" mass="63248">MDSAAGEHLVNIQRRKALTKPLDNYPELLARVLAHRGIQSEAELPQSLAQLLPPTLMMGLSEAAEIVAAAIAEQKRILIVGDFDCDGATSVALAMLGLSALGANHVDYLVPNRFEFGYGLSTEIVEVARERSPDLIITVDNGISSVEGVALARSYGWDVVVTDHHLPGDQLPDASEIVNPNQHGCEFPSKHLAGVGVMFYLLIALRSRLRALGNTAVEQVNLAQWLDIVAVGTVADVVPLDANNRLLVSQGLARIRSGRCRPGIKALLQIAKRDPVVAKATDLGFAVGPRLNAAGRLDDISVGIRCLLTSDDSQAMTLADQLNQYNVSRREIEASMQAEAAVAVKAITLTGELPWGLCVYEPSWHAGVVGIVASRLKEQHHRPVIVFADESDGFIKGSGRSIPGLHLRDALDQVAKQAPEVLHKFGGHAMAAGLSIHRAHFEAFCERFDEVVRSQLTADDLTETLLSDGVLTSADLHTDNAKLLSTAQPWGQGFPEPSFDGEFFVVSSKVLQDKHVKLTLAPVDNRQHLVDGILFNYQTADRRWHEQTSKIHAVYQLDVNRWRGNESLQLMLRHLDVVYD</sequence>
<organism evidence="9 10">
    <name type="scientific">Umboniibacter marinipuniceus</name>
    <dbReference type="NCBI Taxonomy" id="569599"/>
    <lineage>
        <taxon>Bacteria</taxon>
        <taxon>Pseudomonadati</taxon>
        <taxon>Pseudomonadota</taxon>
        <taxon>Gammaproteobacteria</taxon>
        <taxon>Cellvibrionales</taxon>
        <taxon>Cellvibrionaceae</taxon>
        <taxon>Umboniibacter</taxon>
    </lineage>
</organism>
<dbReference type="InterPro" id="IPR004610">
    <property type="entry name" value="RecJ"/>
</dbReference>
<keyword evidence="4" id="KW-0378">Hydrolase</keyword>
<evidence type="ECO:0000259" key="7">
    <source>
        <dbReference type="Pfam" id="PF02272"/>
    </source>
</evidence>
<feature type="domain" description="DDH" evidence="6">
    <location>
        <begin position="76"/>
        <end position="233"/>
    </location>
</feature>
<feature type="domain" description="RecJ OB" evidence="8">
    <location>
        <begin position="468"/>
        <end position="574"/>
    </location>
</feature>
<dbReference type="RefSeq" id="WP_245962638.1">
    <property type="nucleotide sequence ID" value="NZ_REFJ01000004.1"/>
</dbReference>
<dbReference type="GO" id="GO:0003676">
    <property type="term" value="F:nucleic acid binding"/>
    <property type="evidence" value="ECO:0007669"/>
    <property type="project" value="InterPro"/>
</dbReference>
<name>A0A3M0A953_9GAMM</name>
<dbReference type="SUPFAM" id="SSF64182">
    <property type="entry name" value="DHH phosphoesterases"/>
    <property type="match status" value="1"/>
</dbReference>
<keyword evidence="10" id="KW-1185">Reference proteome</keyword>
<feature type="domain" description="DHHA1" evidence="7">
    <location>
        <begin position="360"/>
        <end position="453"/>
    </location>
</feature>